<comment type="similarity">
    <text evidence="1">Belongs to the NmrA-type oxidoreductase family.</text>
</comment>
<dbReference type="RefSeq" id="WP_307111868.1">
    <property type="nucleotide sequence ID" value="NZ_JAURUE010000002.1"/>
</dbReference>
<keyword evidence="2" id="KW-0521">NADP</keyword>
<accession>A0ABT9L271</accession>
<evidence type="ECO:0000313" key="5">
    <source>
        <dbReference type="Proteomes" id="UP001234880"/>
    </source>
</evidence>
<evidence type="ECO:0000256" key="2">
    <source>
        <dbReference type="ARBA" id="ARBA00022857"/>
    </source>
</evidence>
<evidence type="ECO:0000313" key="4">
    <source>
        <dbReference type="EMBL" id="MDP9614769.1"/>
    </source>
</evidence>
<dbReference type="InterPro" id="IPR036291">
    <property type="entry name" value="NAD(P)-bd_dom_sf"/>
</dbReference>
<dbReference type="SUPFAM" id="SSF51735">
    <property type="entry name" value="NAD(P)-binding Rossmann-fold domains"/>
    <property type="match status" value="1"/>
</dbReference>
<feature type="domain" description="NmrA-like" evidence="3">
    <location>
        <begin position="6"/>
        <end position="255"/>
    </location>
</feature>
<reference evidence="4 5" key="1">
    <citation type="submission" date="2023-07" db="EMBL/GenBank/DDBJ databases">
        <title>Sequencing the genomes of 1000 actinobacteria strains.</title>
        <authorList>
            <person name="Klenk H.-P."/>
        </authorList>
    </citation>
    <scope>NUCLEOTIDE SEQUENCE [LARGE SCALE GENOMIC DNA]</scope>
    <source>
        <strain evidence="4 5">DSM 41600</strain>
    </source>
</reference>
<dbReference type="PANTHER" id="PTHR42748">
    <property type="entry name" value="NITROGEN METABOLITE REPRESSION PROTEIN NMRA FAMILY MEMBER"/>
    <property type="match status" value="1"/>
</dbReference>
<protein>
    <submittedName>
        <fullName evidence="4">Uncharacterized protein YbjT (DUF2867 family)</fullName>
    </submittedName>
</protein>
<evidence type="ECO:0000259" key="3">
    <source>
        <dbReference type="Pfam" id="PF05368"/>
    </source>
</evidence>
<sequence>MTAHPVLVTGATGNQGRAVARALLDAGRPVRALVRDTSSEAAVRLAAAGATLVRGDLDDPASLKEAAAGATAVFSMETANFADLMADFEVQRARNLVTASREAGIEQIVHSSVSGTGTDDPGAFDEERWGAFPAHYWRSKIEAERVVREAGFATWTILRPSSFMENLKQPSIWFAGFTSNRLTVVNDLDVARPWVAVQDIGTATLAAVADPQRFHEVVLELAGDVLSMRRAVEILNSVRATPIELPGSPEQAVEWGVMPELAKSQRRMDTYPAPARPEMAHALGIETTTFEQWAQGAVQAE</sequence>
<dbReference type="InterPro" id="IPR051164">
    <property type="entry name" value="NmrA-like_oxidored"/>
</dbReference>
<dbReference type="InterPro" id="IPR008030">
    <property type="entry name" value="NmrA-like"/>
</dbReference>
<dbReference type="PANTHER" id="PTHR42748:SF7">
    <property type="entry name" value="NMRA LIKE REDOX SENSOR 1-RELATED"/>
    <property type="match status" value="1"/>
</dbReference>
<comment type="caution">
    <text evidence="4">The sequence shown here is derived from an EMBL/GenBank/DDBJ whole genome shotgun (WGS) entry which is preliminary data.</text>
</comment>
<dbReference type="Proteomes" id="UP001234880">
    <property type="component" value="Unassembled WGS sequence"/>
</dbReference>
<keyword evidence="5" id="KW-1185">Reference proteome</keyword>
<dbReference type="Gene3D" id="3.40.50.720">
    <property type="entry name" value="NAD(P)-binding Rossmann-like Domain"/>
    <property type="match status" value="1"/>
</dbReference>
<dbReference type="EMBL" id="JAURUE010000002">
    <property type="protein sequence ID" value="MDP9614769.1"/>
    <property type="molecule type" value="Genomic_DNA"/>
</dbReference>
<name>A0ABT9L271_9ACTN</name>
<dbReference type="Pfam" id="PF05368">
    <property type="entry name" value="NmrA"/>
    <property type="match status" value="1"/>
</dbReference>
<proteinExistence type="inferred from homology"/>
<evidence type="ECO:0000256" key="1">
    <source>
        <dbReference type="ARBA" id="ARBA00006328"/>
    </source>
</evidence>
<gene>
    <name evidence="4" type="ORF">JOF35_007107</name>
</gene>
<organism evidence="4 5">
    <name type="scientific">Streptomyces demainii</name>
    <dbReference type="NCBI Taxonomy" id="588122"/>
    <lineage>
        <taxon>Bacteria</taxon>
        <taxon>Bacillati</taxon>
        <taxon>Actinomycetota</taxon>
        <taxon>Actinomycetes</taxon>
        <taxon>Kitasatosporales</taxon>
        <taxon>Streptomycetaceae</taxon>
        <taxon>Streptomyces</taxon>
    </lineage>
</organism>